<dbReference type="Proteomes" id="UP000012019">
    <property type="component" value="Unassembled WGS sequence"/>
</dbReference>
<dbReference type="STRING" id="1286106.MPL1_00075"/>
<feature type="compositionally biased region" description="Gly residues" evidence="1">
    <location>
        <begin position="504"/>
        <end position="513"/>
    </location>
</feature>
<comment type="caution">
    <text evidence="3">The sequence shown here is derived from an EMBL/GenBank/DDBJ whole genome shotgun (WGS) entry which is preliminary data.</text>
</comment>
<feature type="compositionally biased region" description="Low complexity" evidence="1">
    <location>
        <begin position="484"/>
        <end position="503"/>
    </location>
</feature>
<accession>M7PV81</accession>
<feature type="compositionally biased region" description="Polar residues" evidence="1">
    <location>
        <begin position="537"/>
        <end position="584"/>
    </location>
</feature>
<dbReference type="AlphaFoldDB" id="M7PV81"/>
<reference evidence="3 4" key="1">
    <citation type="journal article" date="2013" name="Genome Announc.">
        <title>Draft Genome Sequence of Methylophaga lonarensis MPLT, a Haloalkaliphilic (Non-Methane-Utilizing) Methylotroph.</title>
        <authorList>
            <person name="Shetty S.A."/>
            <person name="Marathe N.P."/>
            <person name="Munot H."/>
            <person name="Antony C.P."/>
            <person name="Dhotre D.P."/>
            <person name="Murrell J.C."/>
            <person name="Shouche Y.S."/>
        </authorList>
    </citation>
    <scope>NUCLEOTIDE SEQUENCE [LARGE SCALE GENOMIC DNA]</scope>
    <source>
        <strain evidence="3 4">MPL</strain>
    </source>
</reference>
<dbReference type="InterPro" id="IPR011050">
    <property type="entry name" value="Pectin_lyase_fold/virulence"/>
</dbReference>
<dbReference type="Gene3D" id="2.160.20.10">
    <property type="entry name" value="Single-stranded right-handed beta-helix, Pectin lyase-like"/>
    <property type="match status" value="1"/>
</dbReference>
<organism evidence="3 4">
    <name type="scientific">Methylophaga lonarensis MPL</name>
    <dbReference type="NCBI Taxonomy" id="1286106"/>
    <lineage>
        <taxon>Bacteria</taxon>
        <taxon>Pseudomonadati</taxon>
        <taxon>Pseudomonadota</taxon>
        <taxon>Gammaproteobacteria</taxon>
        <taxon>Thiotrichales</taxon>
        <taxon>Piscirickettsiaceae</taxon>
        <taxon>Methylophaga</taxon>
    </lineage>
</organism>
<feature type="signal peptide" evidence="2">
    <location>
        <begin position="1"/>
        <end position="16"/>
    </location>
</feature>
<feature type="compositionally biased region" description="Polar residues" evidence="1">
    <location>
        <begin position="453"/>
        <end position="462"/>
    </location>
</feature>
<keyword evidence="2" id="KW-0732">Signal</keyword>
<dbReference type="SMART" id="SM00710">
    <property type="entry name" value="PbH1"/>
    <property type="match status" value="6"/>
</dbReference>
<feature type="region of interest" description="Disordered" evidence="1">
    <location>
        <begin position="451"/>
        <end position="587"/>
    </location>
</feature>
<evidence type="ECO:0000256" key="2">
    <source>
        <dbReference type="SAM" id="SignalP"/>
    </source>
</evidence>
<name>M7PV81_9GAMM</name>
<sequence>MLFSGLLLAFATAASAQNYYVCDNGDDNNDGRSEATPFLSYEKAMQTFNRMEAGESVLFCRGGVFPAEVFARIANWKCSAEKPCTMADYGDAAKPAPTIVANGVIPLNFQNGGTSRRDGGYIVRNLTLLSKKFEHVGVMLYNDVNDVTLDNLHIEGFNVGVYSAGANQPEGGSNQANDRIFLTNSTIINNRKQGWLGGCNDCVIDNNHFENNGFGTAIFDHNVYIDSPVKSQDFYNRNIRFTNNTLLYSTRVDGLCQGASFVVHGIIKDLYIDGNIIREEAGKVGQHCWGIAVDPGNQLDESFVGLTITNNKLFNVGNLGIGCASCKNVLIADNIIVDEGNVLRTGIAVPNKTENSLKSENVTIRNNKIVANHDLAHGILLRGSHEFDVYNNEISLSSTDSRSRCIQQEAGNLETDVSRNTCDAHTSVKIIDEPALDTDVSQEEVAEAIVDQKATSDSQQANEEVASSEGATEVDETVFISPRASGETTVTESTTTETTASSGTTGGSSGGGTSSSRGTSSTSSSDAESTLADDGYTGSTYSNTSAAGTVETNDSGSTTAISDSTKGNSSSRSANAQPGNSSIKAVTIDDVKDVTENDISDVDESQCRVFARGRCMMM</sequence>
<dbReference type="InterPro" id="IPR012334">
    <property type="entry name" value="Pectin_lyas_fold"/>
</dbReference>
<feature type="compositionally biased region" description="Low complexity" evidence="1">
    <location>
        <begin position="514"/>
        <end position="530"/>
    </location>
</feature>
<evidence type="ECO:0000256" key="1">
    <source>
        <dbReference type="SAM" id="MobiDB-lite"/>
    </source>
</evidence>
<gene>
    <name evidence="3" type="ORF">MPL1_00075</name>
</gene>
<dbReference type="EMBL" id="APHR01000001">
    <property type="protein sequence ID" value="EMR14349.1"/>
    <property type="molecule type" value="Genomic_DNA"/>
</dbReference>
<dbReference type="eggNOG" id="COG0810">
    <property type="taxonomic scope" value="Bacteria"/>
</dbReference>
<dbReference type="PATRIC" id="fig|1286106.3.peg.15"/>
<feature type="chain" id="PRO_5004083129" description="Right handed beta helix domain-containing protein" evidence="2">
    <location>
        <begin position="17"/>
        <end position="618"/>
    </location>
</feature>
<evidence type="ECO:0008006" key="5">
    <source>
        <dbReference type="Google" id="ProtNLM"/>
    </source>
</evidence>
<evidence type="ECO:0000313" key="3">
    <source>
        <dbReference type="EMBL" id="EMR14349.1"/>
    </source>
</evidence>
<evidence type="ECO:0000313" key="4">
    <source>
        <dbReference type="Proteomes" id="UP000012019"/>
    </source>
</evidence>
<keyword evidence="4" id="KW-1185">Reference proteome</keyword>
<dbReference type="InterPro" id="IPR006626">
    <property type="entry name" value="PbH1"/>
</dbReference>
<proteinExistence type="predicted"/>
<dbReference type="SUPFAM" id="SSF51126">
    <property type="entry name" value="Pectin lyase-like"/>
    <property type="match status" value="2"/>
</dbReference>
<protein>
    <recommendedName>
        <fullName evidence="5">Right handed beta helix domain-containing protein</fullName>
    </recommendedName>
</protein>